<dbReference type="FunFam" id="1.10.357.140:FF:000001">
    <property type="entry name" value="Protoheme IX farnesyltransferase"/>
    <property type="match status" value="1"/>
</dbReference>
<feature type="transmembrane region" description="Helical" evidence="14">
    <location>
        <begin position="70"/>
        <end position="91"/>
    </location>
</feature>
<evidence type="ECO:0000256" key="6">
    <source>
        <dbReference type="ARBA" id="ARBA00022692"/>
    </source>
</evidence>
<evidence type="ECO:0000256" key="12">
    <source>
        <dbReference type="ARBA" id="ARBA00042475"/>
    </source>
</evidence>
<dbReference type="PANTHER" id="PTHR43448">
    <property type="entry name" value="PROTOHEME IX FARNESYLTRANSFERASE, MITOCHONDRIAL"/>
    <property type="match status" value="1"/>
</dbReference>
<comment type="catalytic activity">
    <reaction evidence="13 14">
        <text>heme b + (2E,6E)-farnesyl diphosphate + H2O = Fe(II)-heme o + diphosphate</text>
        <dbReference type="Rhea" id="RHEA:28070"/>
        <dbReference type="ChEBI" id="CHEBI:15377"/>
        <dbReference type="ChEBI" id="CHEBI:33019"/>
        <dbReference type="ChEBI" id="CHEBI:60344"/>
        <dbReference type="ChEBI" id="CHEBI:60530"/>
        <dbReference type="ChEBI" id="CHEBI:175763"/>
        <dbReference type="EC" id="2.5.1.141"/>
    </reaction>
</comment>
<evidence type="ECO:0000256" key="14">
    <source>
        <dbReference type="HAMAP-Rule" id="MF_00154"/>
    </source>
</evidence>
<evidence type="ECO:0000256" key="5">
    <source>
        <dbReference type="ARBA" id="ARBA00022679"/>
    </source>
</evidence>
<evidence type="ECO:0000256" key="1">
    <source>
        <dbReference type="ARBA" id="ARBA00004651"/>
    </source>
</evidence>
<comment type="function">
    <text evidence="14">Converts heme B (protoheme IX) to heme O by substitution of the vinyl group on carbon 2 of heme B porphyrin ring with a hydroxyethyl farnesyl side group.</text>
</comment>
<comment type="miscellaneous">
    <text evidence="14">Carbon 2 of the heme B porphyrin ring is defined according to the Fischer nomenclature.</text>
</comment>
<dbReference type="Proteomes" id="UP000076962">
    <property type="component" value="Unassembled WGS sequence"/>
</dbReference>
<feature type="transmembrane region" description="Helical" evidence="14">
    <location>
        <begin position="295"/>
        <end position="315"/>
    </location>
</feature>
<evidence type="ECO:0000313" key="16">
    <source>
        <dbReference type="Proteomes" id="UP000076962"/>
    </source>
</evidence>
<dbReference type="CDD" id="cd13957">
    <property type="entry name" value="PT_UbiA_Cox10"/>
    <property type="match status" value="1"/>
</dbReference>
<evidence type="ECO:0000256" key="3">
    <source>
        <dbReference type="ARBA" id="ARBA00012292"/>
    </source>
</evidence>
<feature type="transmembrane region" description="Helical" evidence="14">
    <location>
        <begin position="166"/>
        <end position="187"/>
    </location>
</feature>
<evidence type="ECO:0000313" key="15">
    <source>
        <dbReference type="EMBL" id="OAD19966.1"/>
    </source>
</evidence>
<feature type="transmembrane region" description="Helical" evidence="14">
    <location>
        <begin position="45"/>
        <end position="64"/>
    </location>
</feature>
<comment type="caution">
    <text evidence="15">The sequence shown here is derived from an EMBL/GenBank/DDBJ whole genome shotgun (WGS) entry which is preliminary data.</text>
</comment>
<keyword evidence="5 14" id="KW-0808">Transferase</keyword>
<reference evidence="15 16" key="1">
    <citation type="submission" date="2016-05" db="EMBL/GenBank/DDBJ databases">
        <title>Single-cell genome of chain-forming Candidatus Thiomargarita nelsonii and comparison to other large sulfur-oxidizing bacteria.</title>
        <authorList>
            <person name="Winkel M."/>
            <person name="Salman V."/>
            <person name="Woyke T."/>
            <person name="Schulz-Vogt H."/>
            <person name="Richter M."/>
            <person name="Flood B."/>
            <person name="Bailey J."/>
            <person name="Amann R."/>
            <person name="Mussmann M."/>
        </authorList>
    </citation>
    <scope>NUCLEOTIDE SEQUENCE [LARGE SCALE GENOMIC DNA]</scope>
    <source>
        <strain evidence="15 16">THI036</strain>
    </source>
</reference>
<feature type="transmembrane region" description="Helical" evidence="14">
    <location>
        <begin position="193"/>
        <end position="213"/>
    </location>
</feature>
<comment type="similarity">
    <text evidence="14">Belongs to the UbiA prenyltransferase family. Protoheme IX farnesyltransferase subfamily.</text>
</comment>
<feature type="transmembrane region" description="Helical" evidence="14">
    <location>
        <begin position="141"/>
        <end position="159"/>
    </location>
</feature>
<dbReference type="HAMAP" id="MF_00154">
    <property type="entry name" value="CyoE_CtaB"/>
    <property type="match status" value="1"/>
</dbReference>
<evidence type="ECO:0000256" key="7">
    <source>
        <dbReference type="ARBA" id="ARBA00022989"/>
    </source>
</evidence>
<evidence type="ECO:0000256" key="10">
    <source>
        <dbReference type="ARBA" id="ARBA00030253"/>
    </source>
</evidence>
<dbReference type="PANTHER" id="PTHR43448:SF7">
    <property type="entry name" value="4-HYDROXYBENZOATE SOLANESYLTRANSFERASE"/>
    <property type="match status" value="1"/>
</dbReference>
<dbReference type="EMBL" id="LUTY01002595">
    <property type="protein sequence ID" value="OAD19966.1"/>
    <property type="molecule type" value="Genomic_DNA"/>
</dbReference>
<dbReference type="Gene3D" id="1.10.357.140">
    <property type="entry name" value="UbiA prenyltransferase"/>
    <property type="match status" value="1"/>
</dbReference>
<keyword evidence="6 14" id="KW-0812">Transmembrane</keyword>
<evidence type="ECO:0000256" key="8">
    <source>
        <dbReference type="ARBA" id="ARBA00023133"/>
    </source>
</evidence>
<evidence type="ECO:0000256" key="9">
    <source>
        <dbReference type="ARBA" id="ARBA00023136"/>
    </source>
</evidence>
<dbReference type="GO" id="GO:0048034">
    <property type="term" value="P:heme O biosynthetic process"/>
    <property type="evidence" value="ECO:0007669"/>
    <property type="project" value="UniProtKB-UniRule"/>
</dbReference>
<dbReference type="PROSITE" id="PS00943">
    <property type="entry name" value="UBIA"/>
    <property type="match status" value="1"/>
</dbReference>
<dbReference type="NCBIfam" id="TIGR01473">
    <property type="entry name" value="cyoE_ctaB"/>
    <property type="match status" value="1"/>
</dbReference>
<evidence type="ECO:0000256" key="13">
    <source>
        <dbReference type="ARBA" id="ARBA00047690"/>
    </source>
</evidence>
<dbReference type="InterPro" id="IPR044878">
    <property type="entry name" value="UbiA_sf"/>
</dbReference>
<dbReference type="GO" id="GO:0008495">
    <property type="term" value="F:protoheme IX farnesyltransferase activity"/>
    <property type="evidence" value="ECO:0007669"/>
    <property type="project" value="UniProtKB-UniRule"/>
</dbReference>
<gene>
    <name evidence="14" type="primary">cyoE</name>
    <name evidence="15" type="ORF">THIOM_004359</name>
</gene>
<protein>
    <recommendedName>
        <fullName evidence="11 14">Protoheme IX farnesyltransferase</fullName>
        <ecNumber evidence="3 14">2.5.1.141</ecNumber>
    </recommendedName>
    <alternativeName>
        <fullName evidence="12 14">Heme B farnesyltransferase</fullName>
    </alternativeName>
    <alternativeName>
        <fullName evidence="10 14">Heme O synthase</fullName>
    </alternativeName>
</protein>
<dbReference type="InterPro" id="IPR030470">
    <property type="entry name" value="UbiA_prenylTrfase_CS"/>
</dbReference>
<dbReference type="AlphaFoldDB" id="A0A176RW72"/>
<organism evidence="15 16">
    <name type="scientific">Candidatus Thiomargarita nelsonii</name>
    <dbReference type="NCBI Taxonomy" id="1003181"/>
    <lineage>
        <taxon>Bacteria</taxon>
        <taxon>Pseudomonadati</taxon>
        <taxon>Pseudomonadota</taxon>
        <taxon>Gammaproteobacteria</taxon>
        <taxon>Thiotrichales</taxon>
        <taxon>Thiotrichaceae</taxon>
        <taxon>Thiomargarita</taxon>
    </lineage>
</organism>
<sequence>MHIFLTTITNFEKYMYDNSIAETTPPGVLSIARWEKYFELCKPKVVLLIVFTAIVGMLLSTQGMPPWDTMLFATLGIGLASASGAAINQLVEQRIDAIMERTRLRPLPHGDMDTNSALFFALSIGVFSILILVFLVNTLTALLTFISLIGYAVIYTMFLKRSTPQNIVLGGAAGAAPPLLGWVAITGEIHSEALLLFLIIFIWTPPHFWALAIRRRDEYAKAGIPMLPVTHGVPFTKLQILLYTIMLVAVTMLPFITQMSGLIYLAGAIALGIGFLRYAISLYRSDSDSLAMKTFGYSIFYLNLLFAFLLADHYARVFLRAYIL</sequence>
<evidence type="ECO:0000256" key="2">
    <source>
        <dbReference type="ARBA" id="ARBA00004919"/>
    </source>
</evidence>
<dbReference type="InterPro" id="IPR000537">
    <property type="entry name" value="UbiA_prenyltransferase"/>
</dbReference>
<dbReference type="PATRIC" id="fig|1003181.4.peg.5699"/>
<keyword evidence="16" id="KW-1185">Reference proteome</keyword>
<feature type="transmembrane region" description="Helical" evidence="14">
    <location>
        <begin position="262"/>
        <end position="283"/>
    </location>
</feature>
<name>A0A176RW72_9GAMM</name>
<comment type="pathway">
    <text evidence="2 14">Porphyrin-containing compound metabolism; heme O biosynthesis; heme O from protoheme: step 1/1.</text>
</comment>
<dbReference type="NCBIfam" id="NF003349">
    <property type="entry name" value="PRK04375.1-2"/>
    <property type="match status" value="1"/>
</dbReference>
<keyword evidence="7 14" id="KW-1133">Transmembrane helix</keyword>
<dbReference type="GO" id="GO:0005886">
    <property type="term" value="C:plasma membrane"/>
    <property type="evidence" value="ECO:0007669"/>
    <property type="project" value="UniProtKB-SubCell"/>
</dbReference>
<keyword evidence="4 14" id="KW-1003">Cell membrane</keyword>
<comment type="subcellular location">
    <subcellularLocation>
        <location evidence="1 14">Cell membrane</location>
        <topology evidence="1 14">Multi-pass membrane protein</topology>
    </subcellularLocation>
</comment>
<feature type="transmembrane region" description="Helical" evidence="14">
    <location>
        <begin position="112"/>
        <end position="135"/>
    </location>
</feature>
<keyword evidence="9 14" id="KW-0472">Membrane</keyword>
<evidence type="ECO:0000256" key="11">
    <source>
        <dbReference type="ARBA" id="ARBA00040810"/>
    </source>
</evidence>
<feature type="transmembrane region" description="Helical" evidence="14">
    <location>
        <begin position="234"/>
        <end position="256"/>
    </location>
</feature>
<dbReference type="EC" id="2.5.1.141" evidence="3 14"/>
<proteinExistence type="inferred from homology"/>
<keyword evidence="8 14" id="KW-0350">Heme biosynthesis</keyword>
<dbReference type="Pfam" id="PF01040">
    <property type="entry name" value="UbiA"/>
    <property type="match status" value="1"/>
</dbReference>
<accession>A0A176RW72</accession>
<dbReference type="UniPathway" id="UPA00834">
    <property type="reaction ID" value="UER00712"/>
</dbReference>
<dbReference type="InterPro" id="IPR006369">
    <property type="entry name" value="Protohaem_IX_farnesylTrfase"/>
</dbReference>
<evidence type="ECO:0000256" key="4">
    <source>
        <dbReference type="ARBA" id="ARBA00022475"/>
    </source>
</evidence>